<dbReference type="EMBL" id="CP039347">
    <property type="protein sequence ID" value="QCD87911.1"/>
    <property type="molecule type" value="Genomic_DNA"/>
</dbReference>
<name>A0A4D6LH40_VIGUN</name>
<dbReference type="Proteomes" id="UP000501690">
    <property type="component" value="Linkage Group LG3"/>
</dbReference>
<reference evidence="1 2" key="1">
    <citation type="submission" date="2019-04" db="EMBL/GenBank/DDBJ databases">
        <title>An improved genome assembly and genetic linkage map for asparagus bean, Vigna unguiculata ssp. sesquipedialis.</title>
        <authorList>
            <person name="Xia Q."/>
            <person name="Zhang R."/>
            <person name="Dong Y."/>
        </authorList>
    </citation>
    <scope>NUCLEOTIDE SEQUENCE [LARGE SCALE GENOMIC DNA]</scope>
    <source>
        <tissue evidence="1">Leaf</tissue>
    </source>
</reference>
<organism evidence="1 2">
    <name type="scientific">Vigna unguiculata</name>
    <name type="common">Cowpea</name>
    <dbReference type="NCBI Taxonomy" id="3917"/>
    <lineage>
        <taxon>Eukaryota</taxon>
        <taxon>Viridiplantae</taxon>
        <taxon>Streptophyta</taxon>
        <taxon>Embryophyta</taxon>
        <taxon>Tracheophyta</taxon>
        <taxon>Spermatophyta</taxon>
        <taxon>Magnoliopsida</taxon>
        <taxon>eudicotyledons</taxon>
        <taxon>Gunneridae</taxon>
        <taxon>Pentapetalae</taxon>
        <taxon>rosids</taxon>
        <taxon>fabids</taxon>
        <taxon>Fabales</taxon>
        <taxon>Fabaceae</taxon>
        <taxon>Papilionoideae</taxon>
        <taxon>50 kb inversion clade</taxon>
        <taxon>NPAAA clade</taxon>
        <taxon>indigoferoid/millettioid clade</taxon>
        <taxon>Phaseoleae</taxon>
        <taxon>Vigna</taxon>
    </lineage>
</organism>
<protein>
    <submittedName>
        <fullName evidence="1">Uncharacterized protein</fullName>
    </submittedName>
</protein>
<proteinExistence type="predicted"/>
<evidence type="ECO:0000313" key="2">
    <source>
        <dbReference type="Proteomes" id="UP000501690"/>
    </source>
</evidence>
<accession>A0A4D6LH40</accession>
<sequence length="113" mass="12634">MYCGILSLVARSDSSLALNVLRYSLACSEVGSEFSPQRTERGRIRVYSLAYRGIFSHVARSDSSLVLNVLRYSLACSEVGPSLVLIVLRYSLTRSEVGFEFSPQHTERGRIRV</sequence>
<evidence type="ECO:0000313" key="1">
    <source>
        <dbReference type="EMBL" id="QCD87911.1"/>
    </source>
</evidence>
<dbReference type="AlphaFoldDB" id="A0A4D6LH40"/>
<gene>
    <name evidence="1" type="ORF">DEO72_LG3g2451</name>
</gene>
<keyword evidence="2" id="KW-1185">Reference proteome</keyword>